<evidence type="ECO:0000259" key="1">
    <source>
        <dbReference type="Pfam" id="PF04480"/>
    </source>
</evidence>
<dbReference type="KEGG" id="amx:AM2010_157"/>
<sequence length="140" mass="16086">MITGPRETVSKARKLRSEMSLPETLLWRELRKRPNGFKFRRQHPAGDYILDFYCAKARLAIEVDGWAHDNEINARKDARRSAFLRSQGIATTRVPAKLVLEDIEPVVRRIIEICSQRTEKPMVPLHQPAAGPPPRYGEDL</sequence>
<dbReference type="InterPro" id="IPR007569">
    <property type="entry name" value="DUF559"/>
</dbReference>
<dbReference type="Pfam" id="PF04480">
    <property type="entry name" value="DUF559"/>
    <property type="match status" value="1"/>
</dbReference>
<keyword evidence="3" id="KW-1185">Reference proteome</keyword>
<proteinExistence type="predicted"/>
<dbReference type="EMBL" id="CP011805">
    <property type="protein sequence ID" value="AKM06246.1"/>
    <property type="molecule type" value="Genomic_DNA"/>
</dbReference>
<dbReference type="SUPFAM" id="SSF52980">
    <property type="entry name" value="Restriction endonuclease-like"/>
    <property type="match status" value="1"/>
</dbReference>
<dbReference type="Gene3D" id="3.40.960.10">
    <property type="entry name" value="VSR Endonuclease"/>
    <property type="match status" value="1"/>
</dbReference>
<evidence type="ECO:0000313" key="2">
    <source>
        <dbReference type="EMBL" id="AKM06246.1"/>
    </source>
</evidence>
<dbReference type="PANTHER" id="PTHR38590:SF1">
    <property type="entry name" value="BLL0828 PROTEIN"/>
    <property type="match status" value="1"/>
</dbReference>
<feature type="domain" description="DUF559" evidence="1">
    <location>
        <begin position="9"/>
        <end position="114"/>
    </location>
</feature>
<dbReference type="STRING" id="543877.AM2010_157"/>
<dbReference type="PANTHER" id="PTHR38590">
    <property type="entry name" value="BLL0828 PROTEIN"/>
    <property type="match status" value="1"/>
</dbReference>
<dbReference type="OrthoDB" id="9798754at2"/>
<protein>
    <recommendedName>
        <fullName evidence="1">DUF559 domain-containing protein</fullName>
    </recommendedName>
</protein>
<accession>A0A0G3X6J8</accession>
<organism evidence="2 3">
    <name type="scientific">Pelagerythrobacter marensis</name>
    <dbReference type="NCBI Taxonomy" id="543877"/>
    <lineage>
        <taxon>Bacteria</taxon>
        <taxon>Pseudomonadati</taxon>
        <taxon>Pseudomonadota</taxon>
        <taxon>Alphaproteobacteria</taxon>
        <taxon>Sphingomonadales</taxon>
        <taxon>Erythrobacteraceae</taxon>
        <taxon>Pelagerythrobacter</taxon>
    </lineage>
</organism>
<dbReference type="InterPro" id="IPR047216">
    <property type="entry name" value="Endonuclease_DUF559_bact"/>
</dbReference>
<dbReference type="PATRIC" id="fig|543877.4.peg.158"/>
<evidence type="ECO:0000313" key="3">
    <source>
        <dbReference type="Proteomes" id="UP000037643"/>
    </source>
</evidence>
<dbReference type="RefSeq" id="WP_047805464.1">
    <property type="nucleotide sequence ID" value="NZ_CP011805.1"/>
</dbReference>
<dbReference type="Proteomes" id="UP000037643">
    <property type="component" value="Chromosome"/>
</dbReference>
<dbReference type="AlphaFoldDB" id="A0A0G3X6J8"/>
<gene>
    <name evidence="2" type="ORF">AM2010_157</name>
</gene>
<name>A0A0G3X6J8_9SPHN</name>
<dbReference type="InterPro" id="IPR011335">
    <property type="entry name" value="Restrct_endonuc-II-like"/>
</dbReference>
<reference evidence="2 3" key="1">
    <citation type="submission" date="2015-06" db="EMBL/GenBank/DDBJ databases">
        <authorList>
            <person name="Kim K.M."/>
        </authorList>
    </citation>
    <scope>NUCLEOTIDE SEQUENCE [LARGE SCALE GENOMIC DNA]</scope>
    <source>
        <strain evidence="2 3">KCTC 22370</strain>
    </source>
</reference>
<dbReference type="CDD" id="cd01038">
    <property type="entry name" value="Endonuclease_DUF559"/>
    <property type="match status" value="1"/>
</dbReference>